<dbReference type="Proteomes" id="UP000238801">
    <property type="component" value="Unassembled WGS sequence"/>
</dbReference>
<dbReference type="InterPro" id="IPR000192">
    <property type="entry name" value="Aminotrans_V_dom"/>
</dbReference>
<evidence type="ECO:0000256" key="2">
    <source>
        <dbReference type="ARBA" id="ARBA00009236"/>
    </source>
</evidence>
<dbReference type="InterPro" id="IPR015424">
    <property type="entry name" value="PyrdxlP-dep_Trfase"/>
</dbReference>
<accession>A0A2T0X671</accession>
<name>A0A2T0X671_9RHOB</name>
<dbReference type="InterPro" id="IPR024169">
    <property type="entry name" value="SP_NH2Trfase/AEP_transaminase"/>
</dbReference>
<feature type="binding site" evidence="4">
    <location>
        <position position="351"/>
    </location>
    <ligand>
        <name>substrate</name>
    </ligand>
</feature>
<dbReference type="GO" id="GO:0008453">
    <property type="term" value="F:alanine-glyoxylate transaminase activity"/>
    <property type="evidence" value="ECO:0007669"/>
    <property type="project" value="TreeGrafter"/>
</dbReference>
<dbReference type="Gene3D" id="3.40.640.10">
    <property type="entry name" value="Type I PLP-dependent aspartate aminotransferase-like (Major domain)"/>
    <property type="match status" value="1"/>
</dbReference>
<dbReference type="Gene3D" id="3.90.1150.10">
    <property type="entry name" value="Aspartate Aminotransferase, domain 1"/>
    <property type="match status" value="1"/>
</dbReference>
<comment type="caution">
    <text evidence="7">The sequence shown here is derived from an EMBL/GenBank/DDBJ whole genome shotgun (WGS) entry which is preliminary data.</text>
</comment>
<evidence type="ECO:0000313" key="8">
    <source>
        <dbReference type="Proteomes" id="UP000238801"/>
    </source>
</evidence>
<dbReference type="EMBL" id="PVTT01000001">
    <property type="protein sequence ID" value="PRY94452.1"/>
    <property type="molecule type" value="Genomic_DNA"/>
</dbReference>
<evidence type="ECO:0000256" key="5">
    <source>
        <dbReference type="PIRSR" id="PIRSR000524-50"/>
    </source>
</evidence>
<dbReference type="AlphaFoldDB" id="A0A2T0X671"/>
<comment type="similarity">
    <text evidence="2">Belongs to the class-V pyridoxal-phosphate-dependent aminotransferase family.</text>
</comment>
<feature type="modified residue" description="N6-(pyridoxal phosphate)lysine" evidence="5">
    <location>
        <position position="195"/>
    </location>
</feature>
<evidence type="ECO:0000256" key="3">
    <source>
        <dbReference type="ARBA" id="ARBA00022898"/>
    </source>
</evidence>
<organism evidence="7 8">
    <name type="scientific">Hasllibacter halocynthiae</name>
    <dbReference type="NCBI Taxonomy" id="595589"/>
    <lineage>
        <taxon>Bacteria</taxon>
        <taxon>Pseudomonadati</taxon>
        <taxon>Pseudomonadota</taxon>
        <taxon>Alphaproteobacteria</taxon>
        <taxon>Rhodobacterales</taxon>
        <taxon>Roseobacteraceae</taxon>
        <taxon>Hasllibacter</taxon>
    </lineage>
</organism>
<dbReference type="PANTHER" id="PTHR21152:SF40">
    <property type="entry name" value="ALANINE--GLYOXYLATE AMINOTRANSFERASE"/>
    <property type="match status" value="1"/>
</dbReference>
<dbReference type="InterPro" id="IPR015422">
    <property type="entry name" value="PyrdxlP-dep_Trfase_small"/>
</dbReference>
<evidence type="ECO:0000313" key="7">
    <source>
        <dbReference type="EMBL" id="PRY94452.1"/>
    </source>
</evidence>
<dbReference type="OrthoDB" id="389074at2"/>
<evidence type="ECO:0000259" key="6">
    <source>
        <dbReference type="Pfam" id="PF00266"/>
    </source>
</evidence>
<dbReference type="RefSeq" id="WP_106158952.1">
    <property type="nucleotide sequence ID" value="NZ_PVTT01000001.1"/>
</dbReference>
<dbReference type="SUPFAM" id="SSF53383">
    <property type="entry name" value="PLP-dependent transferases"/>
    <property type="match status" value="1"/>
</dbReference>
<dbReference type="PANTHER" id="PTHR21152">
    <property type="entry name" value="AMINOTRANSFERASE CLASS V"/>
    <property type="match status" value="1"/>
</dbReference>
<keyword evidence="8" id="KW-1185">Reference proteome</keyword>
<evidence type="ECO:0000256" key="1">
    <source>
        <dbReference type="ARBA" id="ARBA00001933"/>
    </source>
</evidence>
<comment type="cofactor">
    <cofactor evidence="1 5">
        <name>pyridoxal 5'-phosphate</name>
        <dbReference type="ChEBI" id="CHEBI:597326"/>
    </cofactor>
</comment>
<evidence type="ECO:0000256" key="4">
    <source>
        <dbReference type="PIRSR" id="PIRSR000524-1"/>
    </source>
</evidence>
<protein>
    <submittedName>
        <fullName evidence="7">Alanine-glyoxylate transaminase/serine-glyoxylate transaminase/serine-pyruvate transaminase</fullName>
    </submittedName>
</protein>
<dbReference type="PIRSF" id="PIRSF000524">
    <property type="entry name" value="SPT"/>
    <property type="match status" value="1"/>
</dbReference>
<gene>
    <name evidence="7" type="ORF">BCF33_0040</name>
</gene>
<dbReference type="Pfam" id="PF00266">
    <property type="entry name" value="Aminotran_5"/>
    <property type="match status" value="1"/>
</dbReference>
<keyword evidence="7" id="KW-0670">Pyruvate</keyword>
<sequence length="395" mass="42208">MPSFGREHLAIPGPSTMPDRVLRAMHRASPNIYSGELPDMMPGIRRDLKAVARTEGDVAIYIGNGHAAWEAALANTCAPGGRVLVPATGLFGHGWGEMARRAGAEATVLEFGKRTPVDPARIEEALRADPSIRSVLLVQTDTSTSVLSDVRAVRAAMDAARSDALLQVDAIACLGVDRLEMDEWGADVVVTGSQKGLMTPPGLCFVFFGPRAVRAREGLDRVSLYWDWVPRTAPGAFWQNFCGTAPTHHLYGLREALDILVHEEGVEEAWARHDRLARAVWSACEAWSAGGGPTLNVADPDHRSRATTTCALDGAERLRAWCEERAGVTLGIGLGMQVEGAQQRSSPDHFRIGHMGHLNAQMILGTLGAIDAGLKALRMPHGPGALEGASAALAT</sequence>
<keyword evidence="3 5" id="KW-0663">Pyridoxal phosphate</keyword>
<reference evidence="7 8" key="1">
    <citation type="submission" date="2018-03" db="EMBL/GenBank/DDBJ databases">
        <title>Genomic Encyclopedia of Archaeal and Bacterial Type Strains, Phase II (KMG-II): from individual species to whole genera.</title>
        <authorList>
            <person name="Goeker M."/>
        </authorList>
    </citation>
    <scope>NUCLEOTIDE SEQUENCE [LARGE SCALE GENOMIC DNA]</scope>
    <source>
        <strain evidence="7 8">DSM 29318</strain>
    </source>
</reference>
<dbReference type="InterPro" id="IPR015421">
    <property type="entry name" value="PyrdxlP-dep_Trfase_major"/>
</dbReference>
<dbReference type="GO" id="GO:0019265">
    <property type="term" value="P:glycine biosynthetic process, by transamination of glyoxylate"/>
    <property type="evidence" value="ECO:0007669"/>
    <property type="project" value="TreeGrafter"/>
</dbReference>
<feature type="domain" description="Aminotransferase class V" evidence="6">
    <location>
        <begin position="35"/>
        <end position="315"/>
    </location>
</feature>
<proteinExistence type="inferred from homology"/>
<dbReference type="GO" id="GO:0004760">
    <property type="term" value="F:L-serine-pyruvate transaminase activity"/>
    <property type="evidence" value="ECO:0007669"/>
    <property type="project" value="TreeGrafter"/>
</dbReference>